<accession>A0AAU2V5I6</accession>
<keyword evidence="5 9" id="KW-0812">Transmembrane</keyword>
<dbReference type="GO" id="GO:0010041">
    <property type="term" value="P:response to iron(III) ion"/>
    <property type="evidence" value="ECO:0007669"/>
    <property type="project" value="TreeGrafter"/>
</dbReference>
<evidence type="ECO:0000256" key="3">
    <source>
        <dbReference type="ARBA" id="ARBA00022676"/>
    </source>
</evidence>
<feature type="transmembrane region" description="Helical" evidence="9">
    <location>
        <begin position="143"/>
        <end position="163"/>
    </location>
</feature>
<evidence type="ECO:0000256" key="1">
    <source>
        <dbReference type="ARBA" id="ARBA00004651"/>
    </source>
</evidence>
<dbReference type="InterPro" id="IPR038731">
    <property type="entry name" value="RgtA/B/C-like"/>
</dbReference>
<evidence type="ECO:0000256" key="7">
    <source>
        <dbReference type="ARBA" id="ARBA00023136"/>
    </source>
</evidence>
<feature type="transmembrane region" description="Helical" evidence="9">
    <location>
        <begin position="373"/>
        <end position="394"/>
    </location>
</feature>
<feature type="transmembrane region" description="Helical" evidence="9">
    <location>
        <begin position="425"/>
        <end position="442"/>
    </location>
</feature>
<keyword evidence="6 9" id="KW-1133">Transmembrane helix</keyword>
<feature type="transmembrane region" description="Helical" evidence="9">
    <location>
        <begin position="115"/>
        <end position="136"/>
    </location>
</feature>
<evidence type="ECO:0000256" key="6">
    <source>
        <dbReference type="ARBA" id="ARBA00022989"/>
    </source>
</evidence>
<gene>
    <name evidence="12" type="ORF">OG549_19500</name>
</gene>
<feature type="transmembrane region" description="Helical" evidence="9">
    <location>
        <begin position="480"/>
        <end position="499"/>
    </location>
</feature>
<sequence length="707" mass="72373">MSTTSYQAEPCEGVAADGRRAAVSRLWRGRPGDPAWVRPAFLAVLAVTCAGYLWNLSASGYANSFYSAAVQAGSQSWKAFFFGSLDAANAITVDKPPAALWPMALSVRLFGLGSWQILLPEVLMGVGTVAVLYAAVRRRFSPAAGLIAGAVLALTPVAALMFRFNNPDALLALLMTVTVYCVLRALEDARTKWLVWAGVAIGFAFLTKTLQAFLILPPLAVLYAVCAPTSVRRRLGQLALSTGVLVVSGGWWVAAVELWPKSSRPYIGGSQHNSFLELTFGYNGLGRINGDETGSVGGGAARAASAAGGMELPAGMRQGGGGGGWGETGIGRMFNSEIGSQISWLLPAALLLLIAGLVVTWKAKRSDTARAAFLAWGGALLMTAVIFSFMAGIFHQYYTVALAPYIAALVGMGVTVLWEERSRSWAALALGATVAATALWSYVLLDRTPDYLPWLRWAVLIGGLAAALGLALAGRLNRRVALGVAGLGLAASLAGPVAYSVSTLDTGHTGSIVTAGPAGASMGGGRMRFGGGAGAVAGAGQAGGRPGQGQGLPGGGMGQPPTPPGQTGAAQGQRGGATGERGGMGGLLDGAKVSAEAEALLRKNAGRYTWAAAAIGSQNAASYQLATEEPVMAIGGFNGSDPSPTLAQFKKYVADGKIHYFISGGVGMLRGGGGEAGGSSIGGWVESSFKKVTVGTATFYDLTAPVG</sequence>
<evidence type="ECO:0000256" key="5">
    <source>
        <dbReference type="ARBA" id="ARBA00022692"/>
    </source>
</evidence>
<evidence type="ECO:0000256" key="9">
    <source>
        <dbReference type="SAM" id="Phobius"/>
    </source>
</evidence>
<dbReference type="Pfam" id="PF13231">
    <property type="entry name" value="PMT_2"/>
    <property type="match status" value="1"/>
</dbReference>
<feature type="transmembrane region" description="Helical" evidence="9">
    <location>
        <begin position="193"/>
        <end position="209"/>
    </location>
</feature>
<evidence type="ECO:0000313" key="12">
    <source>
        <dbReference type="EMBL" id="WTW62658.1"/>
    </source>
</evidence>
<organism evidence="12">
    <name type="scientific">Streptomyces sp. NBC_00003</name>
    <dbReference type="NCBI Taxonomy" id="2903608"/>
    <lineage>
        <taxon>Bacteria</taxon>
        <taxon>Bacillati</taxon>
        <taxon>Actinomycetota</taxon>
        <taxon>Actinomycetes</taxon>
        <taxon>Kitasatosporales</taxon>
        <taxon>Streptomycetaceae</taxon>
        <taxon>Streptomyces</taxon>
    </lineage>
</organism>
<evidence type="ECO:0000256" key="4">
    <source>
        <dbReference type="ARBA" id="ARBA00022679"/>
    </source>
</evidence>
<dbReference type="PANTHER" id="PTHR33908">
    <property type="entry name" value="MANNOSYLTRANSFERASE YKCB-RELATED"/>
    <property type="match status" value="1"/>
</dbReference>
<feature type="compositionally biased region" description="Gly residues" evidence="8">
    <location>
        <begin position="573"/>
        <end position="585"/>
    </location>
</feature>
<dbReference type="GO" id="GO:0016763">
    <property type="term" value="F:pentosyltransferase activity"/>
    <property type="evidence" value="ECO:0007669"/>
    <property type="project" value="TreeGrafter"/>
</dbReference>
<keyword evidence="4" id="KW-0808">Transferase</keyword>
<keyword evidence="2" id="KW-1003">Cell membrane</keyword>
<dbReference type="GO" id="GO:0005886">
    <property type="term" value="C:plasma membrane"/>
    <property type="evidence" value="ECO:0007669"/>
    <property type="project" value="UniProtKB-SubCell"/>
</dbReference>
<feature type="region of interest" description="Disordered" evidence="8">
    <location>
        <begin position="536"/>
        <end position="585"/>
    </location>
</feature>
<name>A0AAU2V5I6_9ACTN</name>
<dbReference type="InterPro" id="IPR056785">
    <property type="entry name" value="YkcA/B-like_C"/>
</dbReference>
<proteinExistence type="predicted"/>
<dbReference type="EMBL" id="CP108318">
    <property type="protein sequence ID" value="WTW62658.1"/>
    <property type="molecule type" value="Genomic_DNA"/>
</dbReference>
<feature type="compositionally biased region" description="Gly residues" evidence="8">
    <location>
        <begin position="536"/>
        <end position="558"/>
    </location>
</feature>
<dbReference type="PANTHER" id="PTHR33908:SF3">
    <property type="entry name" value="UNDECAPRENYL PHOSPHATE-ALPHA-4-AMINO-4-DEOXY-L-ARABINOSE ARABINOSYL TRANSFERASE"/>
    <property type="match status" value="1"/>
</dbReference>
<protein>
    <submittedName>
        <fullName evidence="12">Glycosyltransferase family 39 protein</fullName>
    </submittedName>
</protein>
<feature type="domain" description="Putative mannosyltransferase YkcA/B-like C-terminal" evidence="11">
    <location>
        <begin position="599"/>
        <end position="687"/>
    </location>
</feature>
<feature type="transmembrane region" description="Helical" evidence="9">
    <location>
        <begin position="342"/>
        <end position="361"/>
    </location>
</feature>
<evidence type="ECO:0000259" key="10">
    <source>
        <dbReference type="Pfam" id="PF13231"/>
    </source>
</evidence>
<dbReference type="AlphaFoldDB" id="A0AAU2V5I6"/>
<feature type="transmembrane region" description="Helical" evidence="9">
    <location>
        <begin position="169"/>
        <end position="186"/>
    </location>
</feature>
<feature type="transmembrane region" description="Helical" evidence="9">
    <location>
        <begin position="400"/>
        <end position="418"/>
    </location>
</feature>
<evidence type="ECO:0000256" key="2">
    <source>
        <dbReference type="ARBA" id="ARBA00022475"/>
    </source>
</evidence>
<comment type="subcellular location">
    <subcellularLocation>
        <location evidence="1">Cell membrane</location>
        <topology evidence="1">Multi-pass membrane protein</topology>
    </subcellularLocation>
</comment>
<feature type="transmembrane region" description="Helical" evidence="9">
    <location>
        <begin position="35"/>
        <end position="54"/>
    </location>
</feature>
<feature type="domain" description="Glycosyltransferase RgtA/B/C/D-like" evidence="10">
    <location>
        <begin position="94"/>
        <end position="248"/>
    </location>
</feature>
<feature type="transmembrane region" description="Helical" evidence="9">
    <location>
        <begin position="454"/>
        <end position="473"/>
    </location>
</feature>
<dbReference type="Pfam" id="PF24878">
    <property type="entry name" value="YkcB_C"/>
    <property type="match status" value="1"/>
</dbReference>
<evidence type="ECO:0000259" key="11">
    <source>
        <dbReference type="Pfam" id="PF24878"/>
    </source>
</evidence>
<evidence type="ECO:0000256" key="8">
    <source>
        <dbReference type="SAM" id="MobiDB-lite"/>
    </source>
</evidence>
<dbReference type="InterPro" id="IPR050297">
    <property type="entry name" value="LipidA_mod_glycosyltrf_83"/>
</dbReference>
<dbReference type="GO" id="GO:0009103">
    <property type="term" value="P:lipopolysaccharide biosynthetic process"/>
    <property type="evidence" value="ECO:0007669"/>
    <property type="project" value="UniProtKB-ARBA"/>
</dbReference>
<reference evidence="12" key="1">
    <citation type="submission" date="2022-10" db="EMBL/GenBank/DDBJ databases">
        <title>The complete genomes of actinobacterial strains from the NBC collection.</title>
        <authorList>
            <person name="Joergensen T.S."/>
            <person name="Alvarez Arevalo M."/>
            <person name="Sterndorff E.B."/>
            <person name="Faurdal D."/>
            <person name="Vuksanovic O."/>
            <person name="Mourched A.-S."/>
            <person name="Charusanti P."/>
            <person name="Shaw S."/>
            <person name="Blin K."/>
            <person name="Weber T."/>
        </authorList>
    </citation>
    <scope>NUCLEOTIDE SEQUENCE</scope>
    <source>
        <strain evidence="12">NBC_00003</strain>
    </source>
</reference>
<keyword evidence="7 9" id="KW-0472">Membrane</keyword>
<keyword evidence="3" id="KW-0328">Glycosyltransferase</keyword>